<evidence type="ECO:0000259" key="3">
    <source>
        <dbReference type="Pfam" id="PF02581"/>
    </source>
</evidence>
<gene>
    <name evidence="4" type="ORF">DF188_02465</name>
</gene>
<dbReference type="EMBL" id="QEYI01000001">
    <property type="protein sequence ID" value="PWE23554.1"/>
    <property type="molecule type" value="Genomic_DNA"/>
</dbReference>
<evidence type="ECO:0000313" key="5">
    <source>
        <dbReference type="Proteomes" id="UP000245014"/>
    </source>
</evidence>
<dbReference type="InterPro" id="IPR036206">
    <property type="entry name" value="ThiamineP_synth_sf"/>
</dbReference>
<dbReference type="Proteomes" id="UP000245014">
    <property type="component" value="Unassembled WGS sequence"/>
</dbReference>
<dbReference type="GO" id="GO:0004789">
    <property type="term" value="F:thiamine-phosphate diphosphorylase activity"/>
    <property type="evidence" value="ECO:0007669"/>
    <property type="project" value="TreeGrafter"/>
</dbReference>
<reference evidence="4 5" key="1">
    <citation type="submission" date="2018-05" db="EMBL/GenBank/DDBJ databases">
        <title>Antimicrobial susceptibility testing and genomic analysis of Arcobacter skirrowii strains and one Arcobacter butzleri isolated from German poultry farms.</title>
        <authorList>
            <person name="Haenel I."/>
            <person name="Hotzel H."/>
            <person name="Tomaso H."/>
            <person name="Busch A."/>
        </authorList>
    </citation>
    <scope>NUCLEOTIDE SEQUENCE [LARGE SCALE GENOMIC DNA]</scope>
    <source>
        <strain evidence="5">v</strain>
    </source>
</reference>
<dbReference type="RefSeq" id="WP_109158147.1">
    <property type="nucleotide sequence ID" value="NZ_QEYI01000001.1"/>
</dbReference>
<accession>A0A2U2C3D8</accession>
<dbReference type="Gene3D" id="3.20.20.70">
    <property type="entry name" value="Aldolase class I"/>
    <property type="match status" value="1"/>
</dbReference>
<dbReference type="STRING" id="28200.GCA_001572935_01682"/>
<sequence>MAIIVTNRKLCCDDFLRRVELLASSKPNAIILREKDLENCDYESLAIEVKKICQKYGVDFFVNSFIDVAIKLDIKNIQLSFDDFLNYQDRLNSFSNIYVSIHSLTEAKTAQNLGADAIIAGHIFETSCKEGLKPRGLAFLKELYENIDISIIAIGGINEKNFKDALKNGAKDFCIMSEGMKTDTPESFCDKFKL</sequence>
<organism evidence="4 5">
    <name type="scientific">Aliarcobacter skirrowii</name>
    <dbReference type="NCBI Taxonomy" id="28200"/>
    <lineage>
        <taxon>Bacteria</taxon>
        <taxon>Pseudomonadati</taxon>
        <taxon>Campylobacterota</taxon>
        <taxon>Epsilonproteobacteria</taxon>
        <taxon>Campylobacterales</taxon>
        <taxon>Arcobacteraceae</taxon>
        <taxon>Aliarcobacter</taxon>
    </lineage>
</organism>
<keyword evidence="2" id="KW-0784">Thiamine biosynthesis</keyword>
<comment type="caution">
    <text evidence="4">The sequence shown here is derived from an EMBL/GenBank/DDBJ whole genome shotgun (WGS) entry which is preliminary data.</text>
</comment>
<dbReference type="PANTHER" id="PTHR20857">
    <property type="entry name" value="THIAMINE-PHOSPHATE PYROPHOSPHORYLASE"/>
    <property type="match status" value="1"/>
</dbReference>
<evidence type="ECO:0000313" key="4">
    <source>
        <dbReference type="EMBL" id="PWE23554.1"/>
    </source>
</evidence>
<dbReference type="PANTHER" id="PTHR20857:SF15">
    <property type="entry name" value="THIAMINE-PHOSPHATE SYNTHASE"/>
    <property type="match status" value="1"/>
</dbReference>
<dbReference type="Pfam" id="PF02581">
    <property type="entry name" value="TMP-TENI"/>
    <property type="match status" value="1"/>
</dbReference>
<dbReference type="GO" id="GO:0005737">
    <property type="term" value="C:cytoplasm"/>
    <property type="evidence" value="ECO:0007669"/>
    <property type="project" value="TreeGrafter"/>
</dbReference>
<dbReference type="GO" id="GO:0009228">
    <property type="term" value="P:thiamine biosynthetic process"/>
    <property type="evidence" value="ECO:0007669"/>
    <property type="project" value="UniProtKB-KW"/>
</dbReference>
<comment type="pathway">
    <text evidence="1">Cofactor biosynthesis; thiamine diphosphate biosynthesis.</text>
</comment>
<protein>
    <submittedName>
        <fullName evidence="4">Thiamine phosphate synthase</fullName>
    </submittedName>
</protein>
<dbReference type="AlphaFoldDB" id="A0A2U2C3D8"/>
<dbReference type="InterPro" id="IPR013785">
    <property type="entry name" value="Aldolase_TIM"/>
</dbReference>
<evidence type="ECO:0000256" key="2">
    <source>
        <dbReference type="ARBA" id="ARBA00022977"/>
    </source>
</evidence>
<proteinExistence type="predicted"/>
<feature type="domain" description="Thiamine phosphate synthase/TenI" evidence="3">
    <location>
        <begin position="4"/>
        <end position="177"/>
    </location>
</feature>
<evidence type="ECO:0000256" key="1">
    <source>
        <dbReference type="ARBA" id="ARBA00004948"/>
    </source>
</evidence>
<dbReference type="CDD" id="cd00564">
    <property type="entry name" value="TMP_TenI"/>
    <property type="match status" value="1"/>
</dbReference>
<dbReference type="InterPro" id="IPR022998">
    <property type="entry name" value="ThiamineP_synth_TenI"/>
</dbReference>
<name>A0A2U2C3D8_9BACT</name>
<dbReference type="SUPFAM" id="SSF51391">
    <property type="entry name" value="Thiamin phosphate synthase"/>
    <property type="match status" value="1"/>
</dbReference>